<reference evidence="2" key="1">
    <citation type="journal article" date="2023" name="IScience">
        <title>Live-bearing cockroach genome reveals convergent evolutionary mechanisms linked to viviparity in insects and beyond.</title>
        <authorList>
            <person name="Fouks B."/>
            <person name="Harrison M.C."/>
            <person name="Mikhailova A.A."/>
            <person name="Marchal E."/>
            <person name="English S."/>
            <person name="Carruthers M."/>
            <person name="Jennings E.C."/>
            <person name="Chiamaka E.L."/>
            <person name="Frigard R.A."/>
            <person name="Pippel M."/>
            <person name="Attardo G.M."/>
            <person name="Benoit J.B."/>
            <person name="Bornberg-Bauer E."/>
            <person name="Tobe S.S."/>
        </authorList>
    </citation>
    <scope>NUCLEOTIDE SEQUENCE</scope>
    <source>
        <strain evidence="2">Stay&amp;Tobe</strain>
    </source>
</reference>
<feature type="chain" id="PRO_5042051226" evidence="1">
    <location>
        <begin position="17"/>
        <end position="101"/>
    </location>
</feature>
<evidence type="ECO:0000256" key="1">
    <source>
        <dbReference type="SAM" id="SignalP"/>
    </source>
</evidence>
<proteinExistence type="predicted"/>
<evidence type="ECO:0000313" key="3">
    <source>
        <dbReference type="Proteomes" id="UP001233999"/>
    </source>
</evidence>
<gene>
    <name evidence="2" type="ORF">L9F63_010914</name>
</gene>
<protein>
    <submittedName>
        <fullName evidence="2">Uncharacterized protein</fullName>
    </submittedName>
</protein>
<keyword evidence="3" id="KW-1185">Reference proteome</keyword>
<accession>A0AAD8EQU0</accession>
<organism evidence="2 3">
    <name type="scientific">Diploptera punctata</name>
    <name type="common">Pacific beetle cockroach</name>
    <dbReference type="NCBI Taxonomy" id="6984"/>
    <lineage>
        <taxon>Eukaryota</taxon>
        <taxon>Metazoa</taxon>
        <taxon>Ecdysozoa</taxon>
        <taxon>Arthropoda</taxon>
        <taxon>Hexapoda</taxon>
        <taxon>Insecta</taxon>
        <taxon>Pterygota</taxon>
        <taxon>Neoptera</taxon>
        <taxon>Polyneoptera</taxon>
        <taxon>Dictyoptera</taxon>
        <taxon>Blattodea</taxon>
        <taxon>Blaberoidea</taxon>
        <taxon>Blaberidae</taxon>
        <taxon>Diplopterinae</taxon>
        <taxon>Diploptera</taxon>
    </lineage>
</organism>
<reference evidence="2" key="2">
    <citation type="submission" date="2023-05" db="EMBL/GenBank/DDBJ databases">
        <authorList>
            <person name="Fouks B."/>
        </authorList>
    </citation>
    <scope>NUCLEOTIDE SEQUENCE</scope>
    <source>
        <strain evidence="2">Stay&amp;Tobe</strain>
        <tissue evidence="2">Testes</tissue>
    </source>
</reference>
<dbReference type="AlphaFoldDB" id="A0AAD8EQU0"/>
<sequence length="101" mass="11368">MRVAVVFGMVMALSIAQSNWCSQHQQILKKSCHIRSADDCKNTKYPKFTNYNSTGGICGYCAACEKLVPVGQDCRDEYRNIGYYTKCVNSTCNRDTYKCVA</sequence>
<keyword evidence="1" id="KW-0732">Signal</keyword>
<feature type="signal peptide" evidence="1">
    <location>
        <begin position="1"/>
        <end position="16"/>
    </location>
</feature>
<dbReference type="EMBL" id="JASPKZ010001222">
    <property type="protein sequence ID" value="KAJ9598392.1"/>
    <property type="molecule type" value="Genomic_DNA"/>
</dbReference>
<comment type="caution">
    <text evidence="2">The sequence shown here is derived from an EMBL/GenBank/DDBJ whole genome shotgun (WGS) entry which is preliminary data.</text>
</comment>
<dbReference type="Proteomes" id="UP001233999">
    <property type="component" value="Unassembled WGS sequence"/>
</dbReference>
<evidence type="ECO:0000313" key="2">
    <source>
        <dbReference type="EMBL" id="KAJ9598392.1"/>
    </source>
</evidence>
<name>A0AAD8EQU0_DIPPU</name>